<name>S3BGG9_9BURK</name>
<dbReference type="RefSeq" id="WP_016474307.1">
    <property type="nucleotide sequence ID" value="NZ_KE150480.1"/>
</dbReference>
<dbReference type="EMBL" id="ATCF01000015">
    <property type="protein sequence ID" value="EPD99541.1"/>
    <property type="molecule type" value="Genomic_DNA"/>
</dbReference>
<comment type="caution">
    <text evidence="2">The sequence shown here is derived from an EMBL/GenBank/DDBJ whole genome shotgun (WGS) entry which is preliminary data.</text>
</comment>
<proteinExistence type="predicted"/>
<feature type="region of interest" description="Disordered" evidence="1">
    <location>
        <begin position="142"/>
        <end position="161"/>
    </location>
</feature>
<accession>S3BGG9</accession>
<protein>
    <submittedName>
        <fullName evidence="2">Uncharacterized protein</fullName>
    </submittedName>
</protein>
<sequence length="247" mass="28266">MIKVNDIVELNSIEYRVVQLFGCLALILPMKGQSVDLIGMDADELNDGILKGTVLLKKDAWIDIQYRKLTDVMLKTAKENYELIKPIISTPDLYKLNGRKRLVQAYSKGDKHLERRMNMLIGNYWRRGQSIYSLVPDYGKNTGRTSSGAKRGRKGKSDSEGAALTDELLSNMEKASIKYRDSDGELTLREVYEWMCININKGDDDRTHSSAEQMNDEDTAADSKASIPTYHQFYYYYRTRYGTLSNK</sequence>
<organism evidence="2 3">
    <name type="scientific">Sutterella wadsworthensis HGA0223</name>
    <dbReference type="NCBI Taxonomy" id="1203554"/>
    <lineage>
        <taxon>Bacteria</taxon>
        <taxon>Pseudomonadati</taxon>
        <taxon>Pseudomonadota</taxon>
        <taxon>Betaproteobacteria</taxon>
        <taxon>Burkholderiales</taxon>
        <taxon>Sutterellaceae</taxon>
        <taxon>Sutterella</taxon>
    </lineage>
</organism>
<gene>
    <name evidence="2" type="ORF">HMPREF1476_00997</name>
</gene>
<reference evidence="2 3" key="1">
    <citation type="submission" date="2013-04" db="EMBL/GenBank/DDBJ databases">
        <title>The Genome Sequence of Sutterella wadsworthensis HGA0223.</title>
        <authorList>
            <consortium name="The Broad Institute Genomics Platform"/>
            <person name="Earl A."/>
            <person name="Ward D."/>
            <person name="Feldgarden M."/>
            <person name="Gevers D."/>
            <person name="Schmidt T.M."/>
            <person name="Dover J."/>
            <person name="Dai D."/>
            <person name="Walker B."/>
            <person name="Young S."/>
            <person name="Zeng Q."/>
            <person name="Gargeya S."/>
            <person name="Fitzgerald M."/>
            <person name="Haas B."/>
            <person name="Abouelleil A."/>
            <person name="Allen A.W."/>
            <person name="Alvarado L."/>
            <person name="Arachchi H.M."/>
            <person name="Berlin A.M."/>
            <person name="Chapman S.B."/>
            <person name="Gainer-Dewar J."/>
            <person name="Goldberg J."/>
            <person name="Griggs A."/>
            <person name="Gujja S."/>
            <person name="Hansen M."/>
            <person name="Howarth C."/>
            <person name="Imamovic A."/>
            <person name="Ireland A."/>
            <person name="Larimer J."/>
            <person name="McCowan C."/>
            <person name="Murphy C."/>
            <person name="Pearson M."/>
            <person name="Poon T.W."/>
            <person name="Priest M."/>
            <person name="Roberts A."/>
            <person name="Saif S."/>
            <person name="Shea T."/>
            <person name="Sisk P."/>
            <person name="Sykes S."/>
            <person name="Wortman J."/>
            <person name="Nusbaum C."/>
            <person name="Birren B."/>
        </authorList>
    </citation>
    <scope>NUCLEOTIDE SEQUENCE [LARGE SCALE GENOMIC DNA]</scope>
    <source>
        <strain evidence="2 3">HGA0223</strain>
    </source>
</reference>
<evidence type="ECO:0000313" key="3">
    <source>
        <dbReference type="Proteomes" id="UP000014400"/>
    </source>
</evidence>
<keyword evidence="3" id="KW-1185">Reference proteome</keyword>
<dbReference type="AlphaFoldDB" id="S3BGG9"/>
<dbReference type="STRING" id="1203554.HMPREF1476_00997"/>
<dbReference type="Proteomes" id="UP000014400">
    <property type="component" value="Unassembled WGS sequence"/>
</dbReference>
<dbReference type="eggNOG" id="COG2801">
    <property type="taxonomic scope" value="Bacteria"/>
</dbReference>
<dbReference type="HOGENOM" id="CLU_1124071_0_0_4"/>
<evidence type="ECO:0000256" key="1">
    <source>
        <dbReference type="SAM" id="MobiDB-lite"/>
    </source>
</evidence>
<evidence type="ECO:0000313" key="2">
    <source>
        <dbReference type="EMBL" id="EPD99541.1"/>
    </source>
</evidence>